<keyword evidence="1" id="KW-0732">Signal</keyword>
<dbReference type="AlphaFoldDB" id="A0A5M4FDA8"/>
<dbReference type="RefSeq" id="WP_149690531.1">
    <property type="nucleotide sequence ID" value="NZ_SDPQ02000003.1"/>
</dbReference>
<dbReference type="EMBL" id="SDPQ02000003">
    <property type="protein sequence ID" value="KAA1395882.1"/>
    <property type="molecule type" value="Genomic_DNA"/>
</dbReference>
<feature type="domain" description="DUF8021" evidence="2">
    <location>
        <begin position="33"/>
        <end position="117"/>
    </location>
</feature>
<evidence type="ECO:0000256" key="1">
    <source>
        <dbReference type="SAM" id="SignalP"/>
    </source>
</evidence>
<reference evidence="3" key="1">
    <citation type="submission" date="2019-09" db="EMBL/GenBank/DDBJ databases">
        <authorList>
            <person name="Li J."/>
        </authorList>
    </citation>
    <scope>NUCLEOTIDE SEQUENCE [LARGE SCALE GENOMIC DNA]</scope>
    <source>
        <strain evidence="3">JCM 14732</strain>
    </source>
</reference>
<evidence type="ECO:0000313" key="4">
    <source>
        <dbReference type="Proteomes" id="UP000380867"/>
    </source>
</evidence>
<dbReference type="OrthoDB" id="3748128at2"/>
<dbReference type="InterPro" id="IPR058334">
    <property type="entry name" value="DUF8021"/>
</dbReference>
<dbReference type="Pfam" id="PF26061">
    <property type="entry name" value="DUF8021"/>
    <property type="match status" value="1"/>
</dbReference>
<protein>
    <recommendedName>
        <fullName evidence="2">DUF8021 domain-containing protein</fullName>
    </recommendedName>
</protein>
<keyword evidence="4" id="KW-1185">Reference proteome</keyword>
<evidence type="ECO:0000313" key="3">
    <source>
        <dbReference type="EMBL" id="KAA1395882.1"/>
    </source>
</evidence>
<feature type="signal peptide" evidence="1">
    <location>
        <begin position="1"/>
        <end position="27"/>
    </location>
</feature>
<accession>A0A5M4FDA8</accession>
<sequence length="155" mass="16312">MNARLGRLLAAAALTATLVAAPATAQAATGCSQAGSQAAAQKYLDALVDRNAAWSIPLDPFVLRIENGLPTSVSAADLKLQLFLHIQYSVFTSIENVVWTWQPDGRADVINAHYDIPVGLGGVSLASSTVDEDFTLTPACTIKRIDATFTIEPAA</sequence>
<feature type="chain" id="PRO_5024408083" description="DUF8021 domain-containing protein" evidence="1">
    <location>
        <begin position="28"/>
        <end position="155"/>
    </location>
</feature>
<proteinExistence type="predicted"/>
<comment type="caution">
    <text evidence="3">The sequence shown here is derived from an EMBL/GenBank/DDBJ whole genome shotgun (WGS) entry which is preliminary data.</text>
</comment>
<gene>
    <name evidence="3" type="ORF">ESP70_017270</name>
</gene>
<organism evidence="3 4">
    <name type="scientific">Aeromicrobium ginsengisoli</name>
    <dbReference type="NCBI Taxonomy" id="363867"/>
    <lineage>
        <taxon>Bacteria</taxon>
        <taxon>Bacillati</taxon>
        <taxon>Actinomycetota</taxon>
        <taxon>Actinomycetes</taxon>
        <taxon>Propionibacteriales</taxon>
        <taxon>Nocardioidaceae</taxon>
        <taxon>Aeromicrobium</taxon>
    </lineage>
</organism>
<evidence type="ECO:0000259" key="2">
    <source>
        <dbReference type="Pfam" id="PF26061"/>
    </source>
</evidence>
<dbReference type="Proteomes" id="UP000380867">
    <property type="component" value="Unassembled WGS sequence"/>
</dbReference>
<dbReference type="PROSITE" id="PS51257">
    <property type="entry name" value="PROKAR_LIPOPROTEIN"/>
    <property type="match status" value="1"/>
</dbReference>
<name>A0A5M4FDA8_9ACTN</name>